<comment type="caution">
    <text evidence="2">The sequence shown here is derived from an EMBL/GenBank/DDBJ whole genome shotgun (WGS) entry which is preliminary data.</text>
</comment>
<evidence type="ECO:0000313" key="2">
    <source>
        <dbReference type="EMBL" id="KAG6781415.1"/>
    </source>
</evidence>
<reference evidence="2" key="1">
    <citation type="journal article" date="2020" name="bioRxiv">
        <title>Hybrid origin of Populus tomentosa Carr. identified through genome sequencing and phylogenomic analysis.</title>
        <authorList>
            <person name="An X."/>
            <person name="Gao K."/>
            <person name="Chen Z."/>
            <person name="Li J."/>
            <person name="Yang X."/>
            <person name="Yang X."/>
            <person name="Zhou J."/>
            <person name="Guo T."/>
            <person name="Zhao T."/>
            <person name="Huang S."/>
            <person name="Miao D."/>
            <person name="Khan W.U."/>
            <person name="Rao P."/>
            <person name="Ye M."/>
            <person name="Lei B."/>
            <person name="Liao W."/>
            <person name="Wang J."/>
            <person name="Ji L."/>
            <person name="Li Y."/>
            <person name="Guo B."/>
            <person name="Mustafa N.S."/>
            <person name="Li S."/>
            <person name="Yun Q."/>
            <person name="Keller S.R."/>
            <person name="Mao J."/>
            <person name="Zhang R."/>
            <person name="Strauss S.H."/>
        </authorList>
    </citation>
    <scope>NUCLEOTIDE SEQUENCE</scope>
    <source>
        <strain evidence="2">GM15</strain>
        <tissue evidence="2">Leaf</tissue>
    </source>
</reference>
<name>A0A8X8D872_POPTO</name>
<organism evidence="2 3">
    <name type="scientific">Populus tomentosa</name>
    <name type="common">Chinese white poplar</name>
    <dbReference type="NCBI Taxonomy" id="118781"/>
    <lineage>
        <taxon>Eukaryota</taxon>
        <taxon>Viridiplantae</taxon>
        <taxon>Streptophyta</taxon>
        <taxon>Embryophyta</taxon>
        <taxon>Tracheophyta</taxon>
        <taxon>Spermatophyta</taxon>
        <taxon>Magnoliopsida</taxon>
        <taxon>eudicotyledons</taxon>
        <taxon>Gunneridae</taxon>
        <taxon>Pentapetalae</taxon>
        <taxon>rosids</taxon>
        <taxon>fabids</taxon>
        <taxon>Malpighiales</taxon>
        <taxon>Salicaceae</taxon>
        <taxon>Saliceae</taxon>
        <taxon>Populus</taxon>
    </lineage>
</organism>
<feature type="chain" id="PRO_5036447071" description="Secreted protein" evidence="1">
    <location>
        <begin position="20"/>
        <end position="93"/>
    </location>
</feature>
<dbReference type="AlphaFoldDB" id="A0A8X8D872"/>
<accession>A0A8X8D872</accession>
<protein>
    <recommendedName>
        <fullName evidence="4">Secreted protein</fullName>
    </recommendedName>
</protein>
<feature type="signal peptide" evidence="1">
    <location>
        <begin position="1"/>
        <end position="19"/>
    </location>
</feature>
<dbReference type="Proteomes" id="UP000886885">
    <property type="component" value="Chromosome 3D"/>
</dbReference>
<evidence type="ECO:0000256" key="1">
    <source>
        <dbReference type="SAM" id="SignalP"/>
    </source>
</evidence>
<evidence type="ECO:0000313" key="3">
    <source>
        <dbReference type="Proteomes" id="UP000886885"/>
    </source>
</evidence>
<proteinExistence type="predicted"/>
<keyword evidence="3" id="KW-1185">Reference proteome</keyword>
<sequence length="93" mass="10423">MTVSWVRLSFALAFEMLLGLPSFTKWHGYPVCATVRGRACRPNVWVSRPGPSLIDGPLDQNPSLSIVRRFFCLKSFVAKSEEQWGAIPILEGE</sequence>
<gene>
    <name evidence="2" type="ORF">POTOM_014316</name>
</gene>
<dbReference type="EMBL" id="JAAWWB010000006">
    <property type="protein sequence ID" value="KAG6781415.1"/>
    <property type="molecule type" value="Genomic_DNA"/>
</dbReference>
<keyword evidence="1" id="KW-0732">Signal</keyword>
<evidence type="ECO:0008006" key="4">
    <source>
        <dbReference type="Google" id="ProtNLM"/>
    </source>
</evidence>